<dbReference type="GeneID" id="25413681"/>
<gene>
    <name evidence="4" type="ORF">M436DRAFT_64353</name>
</gene>
<accession>A0A074WH26</accession>
<name>A0A074WH26_9PEZI</name>
<dbReference type="EMBL" id="KL584711">
    <property type="protein sequence ID" value="KEQ72338.1"/>
    <property type="molecule type" value="Genomic_DNA"/>
</dbReference>
<evidence type="ECO:0000256" key="1">
    <source>
        <dbReference type="SAM" id="Coils"/>
    </source>
</evidence>
<feature type="transmembrane region" description="Helical" evidence="3">
    <location>
        <begin position="131"/>
        <end position="153"/>
    </location>
</feature>
<keyword evidence="3" id="KW-1133">Transmembrane helix</keyword>
<dbReference type="RefSeq" id="XP_013426690.1">
    <property type="nucleotide sequence ID" value="XM_013571236.1"/>
</dbReference>
<feature type="coiled-coil region" evidence="1">
    <location>
        <begin position="283"/>
        <end position="346"/>
    </location>
</feature>
<dbReference type="HOGENOM" id="CLU_593091_0_0_1"/>
<keyword evidence="3" id="KW-0812">Transmembrane</keyword>
<proteinExistence type="predicted"/>
<evidence type="ECO:0000256" key="2">
    <source>
        <dbReference type="SAM" id="MobiDB-lite"/>
    </source>
</evidence>
<feature type="region of interest" description="Disordered" evidence="2">
    <location>
        <begin position="416"/>
        <end position="461"/>
    </location>
</feature>
<sequence>MVNFTAFITLVMGITTFFKNNIPGANIFTSWSQKLLAAPPQPYYDREGKFTITYRGYEEEYTVITPVYPTTTFFTTTFTAAPTITDAFATPTALPGKELILFTGTVTSPSFFTLAKEFVCAMFTLPPAVTANAASVVTAFLFGTLLLLAYVGFLASSPPVMTPEDLLYLEEQVYEKDELLKRLRRWHGEDLAELRGRLQVQREGADERLATTIAKHNSAMADKDHEILALRQELAGAELREEQARFKSSDEVIKMHKEIGHLRSVVDDLDQKLEDAGVLAALGEEAQEKIKDADERAIAAAQQALEASLKVEAAEKALKEKIAGERKRAQAAIDEVVAKANGLRDQVKIGEYKIQDMRAEVKDLKAGAVGAASVPMPPILEGKSTVTKEKEVRDRIQTAASTLGALPVFAPAAPDAAAAAPTVAAPEPIAPGAQQEQVRRIRRRAPVGPFPDLRSRQGGKK</sequence>
<keyword evidence="1" id="KW-0175">Coiled coil</keyword>
<dbReference type="OrthoDB" id="3941620at2759"/>
<feature type="compositionally biased region" description="Low complexity" evidence="2">
    <location>
        <begin position="416"/>
        <end position="431"/>
    </location>
</feature>
<evidence type="ECO:0000256" key="3">
    <source>
        <dbReference type="SAM" id="Phobius"/>
    </source>
</evidence>
<keyword evidence="3" id="KW-0472">Membrane</keyword>
<evidence type="ECO:0000313" key="5">
    <source>
        <dbReference type="Proteomes" id="UP000027730"/>
    </source>
</evidence>
<keyword evidence="5" id="KW-1185">Reference proteome</keyword>
<organism evidence="4 5">
    <name type="scientific">Aureobasidium namibiae CBS 147.97</name>
    <dbReference type="NCBI Taxonomy" id="1043004"/>
    <lineage>
        <taxon>Eukaryota</taxon>
        <taxon>Fungi</taxon>
        <taxon>Dikarya</taxon>
        <taxon>Ascomycota</taxon>
        <taxon>Pezizomycotina</taxon>
        <taxon>Dothideomycetes</taxon>
        <taxon>Dothideomycetidae</taxon>
        <taxon>Dothideales</taxon>
        <taxon>Saccotheciaceae</taxon>
        <taxon>Aureobasidium</taxon>
    </lineage>
</organism>
<dbReference type="AlphaFoldDB" id="A0A074WH26"/>
<reference evidence="4 5" key="1">
    <citation type="journal article" date="2014" name="BMC Genomics">
        <title>Genome sequencing of four Aureobasidium pullulans varieties: biotechnological potential, stress tolerance, and description of new species.</title>
        <authorList>
            <person name="Gostin Ar C."/>
            <person name="Ohm R.A."/>
            <person name="Kogej T."/>
            <person name="Sonjak S."/>
            <person name="Turk M."/>
            <person name="Zajc J."/>
            <person name="Zalar P."/>
            <person name="Grube M."/>
            <person name="Sun H."/>
            <person name="Han J."/>
            <person name="Sharma A."/>
            <person name="Chiniquy J."/>
            <person name="Ngan C.Y."/>
            <person name="Lipzen A."/>
            <person name="Barry K."/>
            <person name="Grigoriev I.V."/>
            <person name="Gunde-Cimerman N."/>
        </authorList>
    </citation>
    <scope>NUCLEOTIDE SEQUENCE [LARGE SCALE GENOMIC DNA]</scope>
    <source>
        <strain evidence="4 5">CBS 147.97</strain>
    </source>
</reference>
<evidence type="ECO:0000313" key="4">
    <source>
        <dbReference type="EMBL" id="KEQ72338.1"/>
    </source>
</evidence>
<dbReference type="Proteomes" id="UP000027730">
    <property type="component" value="Unassembled WGS sequence"/>
</dbReference>
<protein>
    <submittedName>
        <fullName evidence="4">Uncharacterized protein</fullName>
    </submittedName>
</protein>